<dbReference type="Proteomes" id="UP000829196">
    <property type="component" value="Unassembled WGS sequence"/>
</dbReference>
<evidence type="ECO:0000313" key="1">
    <source>
        <dbReference type="EMBL" id="KAI0528949.1"/>
    </source>
</evidence>
<sequence length="212" mass="23509">MSKNQSSTAQMATSSLSASMAEFTVPSPLKFLVSNIKQIVTIQLNSENYAIWRLQTLKLLSANGFEGYLTGSQVPPADDSSTDFRLWKLVDQNLVSALYSTISPAILPYILNLATTNKIWKTIEGRLQPTNRSRVIQLKNELHNITMGDSSMQQYLAQVKGIVDNIAAAGSKVEIEDILHYILNGLPTVYNSFKTSIRTCQNPISLEVLYCC</sequence>
<evidence type="ECO:0000313" key="2">
    <source>
        <dbReference type="Proteomes" id="UP000829196"/>
    </source>
</evidence>
<dbReference type="EMBL" id="JAGYWB010000002">
    <property type="protein sequence ID" value="KAI0528949.1"/>
    <property type="molecule type" value="Genomic_DNA"/>
</dbReference>
<dbReference type="AlphaFoldDB" id="A0A8T3C9R5"/>
<proteinExistence type="predicted"/>
<protein>
    <recommendedName>
        <fullName evidence="3">Retrovirus-related Pol polyprotein from transposon TNT 1-94</fullName>
    </recommendedName>
</protein>
<organism evidence="1 2">
    <name type="scientific">Dendrobium nobile</name>
    <name type="common">Orchid</name>
    <dbReference type="NCBI Taxonomy" id="94219"/>
    <lineage>
        <taxon>Eukaryota</taxon>
        <taxon>Viridiplantae</taxon>
        <taxon>Streptophyta</taxon>
        <taxon>Embryophyta</taxon>
        <taxon>Tracheophyta</taxon>
        <taxon>Spermatophyta</taxon>
        <taxon>Magnoliopsida</taxon>
        <taxon>Liliopsida</taxon>
        <taxon>Asparagales</taxon>
        <taxon>Orchidaceae</taxon>
        <taxon>Epidendroideae</taxon>
        <taxon>Malaxideae</taxon>
        <taxon>Dendrobiinae</taxon>
        <taxon>Dendrobium</taxon>
    </lineage>
</organism>
<gene>
    <name evidence="1" type="ORF">KFK09_001493</name>
</gene>
<comment type="caution">
    <text evidence="1">The sequence shown here is derived from an EMBL/GenBank/DDBJ whole genome shotgun (WGS) entry which is preliminary data.</text>
</comment>
<evidence type="ECO:0008006" key="3">
    <source>
        <dbReference type="Google" id="ProtNLM"/>
    </source>
</evidence>
<dbReference type="Pfam" id="PF14223">
    <property type="entry name" value="Retrotran_gag_2"/>
    <property type="match status" value="1"/>
</dbReference>
<reference evidence="1" key="1">
    <citation type="journal article" date="2022" name="Front. Genet.">
        <title>Chromosome-Scale Assembly of the Dendrobium nobile Genome Provides Insights Into the Molecular Mechanism of the Biosynthesis of the Medicinal Active Ingredient of Dendrobium.</title>
        <authorList>
            <person name="Xu Q."/>
            <person name="Niu S.-C."/>
            <person name="Li K.-L."/>
            <person name="Zheng P.-J."/>
            <person name="Zhang X.-J."/>
            <person name="Jia Y."/>
            <person name="Liu Y."/>
            <person name="Niu Y.-X."/>
            <person name="Yu L.-H."/>
            <person name="Chen D.-F."/>
            <person name="Zhang G.-Q."/>
        </authorList>
    </citation>
    <scope>NUCLEOTIDE SEQUENCE</scope>
    <source>
        <tissue evidence="1">Leaf</tissue>
    </source>
</reference>
<keyword evidence="2" id="KW-1185">Reference proteome</keyword>
<dbReference type="OrthoDB" id="693186at2759"/>
<dbReference type="PANTHER" id="PTHR47481">
    <property type="match status" value="1"/>
</dbReference>
<dbReference type="PANTHER" id="PTHR47481:SF22">
    <property type="entry name" value="RETROTRANSPOSON GAG DOMAIN-CONTAINING PROTEIN"/>
    <property type="match status" value="1"/>
</dbReference>
<name>A0A8T3C9R5_DENNO</name>
<accession>A0A8T3C9R5</accession>